<feature type="non-terminal residue" evidence="3">
    <location>
        <position position="452"/>
    </location>
</feature>
<accession>A0A9N9IN34</accession>
<evidence type="ECO:0000259" key="2">
    <source>
        <dbReference type="SMART" id="SM01124"/>
    </source>
</evidence>
<dbReference type="Proteomes" id="UP000789342">
    <property type="component" value="Unassembled WGS sequence"/>
</dbReference>
<feature type="region of interest" description="Disordered" evidence="1">
    <location>
        <begin position="351"/>
        <end position="381"/>
    </location>
</feature>
<name>A0A9N9IN34_9GLOM</name>
<gene>
    <name evidence="3" type="ORF">AMORRO_LOCUS14817</name>
</gene>
<dbReference type="PANTHER" id="PTHR12849">
    <property type="entry name" value="RNA LARIAT DEBRANCHING ENZYME"/>
    <property type="match status" value="1"/>
</dbReference>
<dbReference type="SUPFAM" id="SSF56300">
    <property type="entry name" value="Metallo-dependent phosphatases"/>
    <property type="match status" value="1"/>
</dbReference>
<dbReference type="PANTHER" id="PTHR12849:SF0">
    <property type="entry name" value="LARIAT DEBRANCHING ENZYME"/>
    <property type="match status" value="1"/>
</dbReference>
<feature type="domain" description="Lariat debranching enzyme C-terminal" evidence="2">
    <location>
        <begin position="376"/>
        <end position="452"/>
    </location>
</feature>
<dbReference type="GO" id="GO:0005634">
    <property type="term" value="C:nucleus"/>
    <property type="evidence" value="ECO:0007669"/>
    <property type="project" value="TreeGrafter"/>
</dbReference>
<evidence type="ECO:0000256" key="1">
    <source>
        <dbReference type="SAM" id="MobiDB-lite"/>
    </source>
</evidence>
<dbReference type="EMBL" id="CAJVPV010031359">
    <property type="protein sequence ID" value="CAG8742679.1"/>
    <property type="molecule type" value="Genomic_DNA"/>
</dbReference>
<protein>
    <submittedName>
        <fullName evidence="3">16300_t:CDS:1</fullName>
    </submittedName>
</protein>
<evidence type="ECO:0000313" key="3">
    <source>
        <dbReference type="EMBL" id="CAG8742679.1"/>
    </source>
</evidence>
<sequence length="452" mass="51223">TIDYIEKEKQIKIDLLLICGDFQTTRNTADLKCMNVPDKYKELGSFYKYYSGEAKAHCPTVFVGGNHEASNYLWELYHGGWVCENIYFLGRTGVINFGGLRIGGISGIYNFADYKKGAITRKCHTVKLPFGAFITLGNMIFIDFLRHIRKPIDIFMSHDWPEGITKFGDEQSLLRIKPYFRKDLETNRLGCPPGKILLSKLKPRYWFSSHMHVKFAAVVYHDSEGRLSRSETKKFNNNPDEINIDLDKCTTVDNPDEIIMSLDINDLNEAPEQNKCTTVNNPDEIIMSPDIDNSNEALESIDEDISISEDTKDSEKIAKSLDSDVNNLNKDINNREEIAVSSKVNNIPKESPIDLEFKNSSEGAPSSHNHHTRESVASSSTSISAHPSCTRFLALDKCLPGRNFLQVLDFPDANGPLEFSYDEEWLAITKATHDFLSLEYPQTPFPSHEQII</sequence>
<reference evidence="3" key="1">
    <citation type="submission" date="2021-06" db="EMBL/GenBank/DDBJ databases">
        <authorList>
            <person name="Kallberg Y."/>
            <person name="Tangrot J."/>
            <person name="Rosling A."/>
        </authorList>
    </citation>
    <scope>NUCLEOTIDE SEQUENCE</scope>
    <source>
        <strain evidence="3">CL551</strain>
    </source>
</reference>
<dbReference type="AlphaFoldDB" id="A0A9N9IN34"/>
<dbReference type="OrthoDB" id="407609at2759"/>
<proteinExistence type="predicted"/>
<dbReference type="Pfam" id="PF00149">
    <property type="entry name" value="Metallophos"/>
    <property type="match status" value="1"/>
</dbReference>
<dbReference type="SMART" id="SM01124">
    <property type="entry name" value="DBR1"/>
    <property type="match status" value="1"/>
</dbReference>
<keyword evidence="4" id="KW-1185">Reference proteome</keyword>
<comment type="caution">
    <text evidence="3">The sequence shown here is derived from an EMBL/GenBank/DDBJ whole genome shotgun (WGS) entry which is preliminary data.</text>
</comment>
<dbReference type="Gene3D" id="3.60.21.10">
    <property type="match status" value="1"/>
</dbReference>
<dbReference type="GO" id="GO:0000398">
    <property type="term" value="P:mRNA splicing, via spliceosome"/>
    <property type="evidence" value="ECO:0007669"/>
    <property type="project" value="TreeGrafter"/>
</dbReference>
<dbReference type="InterPro" id="IPR029052">
    <property type="entry name" value="Metallo-depent_PP-like"/>
</dbReference>
<organism evidence="3 4">
    <name type="scientific">Acaulospora morrowiae</name>
    <dbReference type="NCBI Taxonomy" id="94023"/>
    <lineage>
        <taxon>Eukaryota</taxon>
        <taxon>Fungi</taxon>
        <taxon>Fungi incertae sedis</taxon>
        <taxon>Mucoromycota</taxon>
        <taxon>Glomeromycotina</taxon>
        <taxon>Glomeromycetes</taxon>
        <taxon>Diversisporales</taxon>
        <taxon>Acaulosporaceae</taxon>
        <taxon>Acaulospora</taxon>
    </lineage>
</organism>
<feature type="non-terminal residue" evidence="3">
    <location>
        <position position="1"/>
    </location>
</feature>
<dbReference type="Pfam" id="PF05011">
    <property type="entry name" value="DBR1"/>
    <property type="match status" value="1"/>
</dbReference>
<evidence type="ECO:0000313" key="4">
    <source>
        <dbReference type="Proteomes" id="UP000789342"/>
    </source>
</evidence>
<dbReference type="InterPro" id="IPR004843">
    <property type="entry name" value="Calcineurin-like_PHP"/>
</dbReference>
<dbReference type="InterPro" id="IPR007708">
    <property type="entry name" value="DBR1_C"/>
</dbReference>
<dbReference type="GO" id="GO:0008419">
    <property type="term" value="F:RNA lariat debranching enzyme activity"/>
    <property type="evidence" value="ECO:0007669"/>
    <property type="project" value="TreeGrafter"/>
</dbReference>